<protein>
    <submittedName>
        <fullName evidence="2">Uncharacterized protein</fullName>
    </submittedName>
</protein>
<proteinExistence type="predicted"/>
<gene>
    <name evidence="2" type="ORF">LRB_1709</name>
</gene>
<dbReference type="EMBL" id="JHAJ01000048">
    <property type="protein sequence ID" value="KLA46569.1"/>
    <property type="molecule type" value="Genomic_DNA"/>
</dbReference>
<keyword evidence="1" id="KW-0812">Transmembrane</keyword>
<evidence type="ECO:0000313" key="2">
    <source>
        <dbReference type="EMBL" id="KLA46569.1"/>
    </source>
</evidence>
<keyword evidence="1" id="KW-0472">Membrane</keyword>
<reference evidence="2 3" key="1">
    <citation type="journal article" date="2015" name="BMC Microbiol.">
        <title>Lactobacillus ruminis strains cluster according to their mammalian gut source.</title>
        <authorList>
            <person name="O' Donnell M.M."/>
            <person name="Harris H.M."/>
            <person name="Lynch D.B."/>
            <person name="Ross R.P."/>
            <person name="O'Toole P.W."/>
        </authorList>
    </citation>
    <scope>NUCLEOTIDE SEQUENCE [LARGE SCALE GENOMIC DNA]</scope>
    <source>
        <strain evidence="2 3">ATCC 27780</strain>
    </source>
</reference>
<dbReference type="Proteomes" id="UP000035618">
    <property type="component" value="Unassembled WGS sequence"/>
</dbReference>
<comment type="caution">
    <text evidence="2">The sequence shown here is derived from an EMBL/GenBank/DDBJ whole genome shotgun (WGS) entry which is preliminary data.</text>
</comment>
<organism evidence="2 3">
    <name type="scientific">Ligilactobacillus ruminis</name>
    <dbReference type="NCBI Taxonomy" id="1623"/>
    <lineage>
        <taxon>Bacteria</taxon>
        <taxon>Bacillati</taxon>
        <taxon>Bacillota</taxon>
        <taxon>Bacilli</taxon>
        <taxon>Lactobacillales</taxon>
        <taxon>Lactobacillaceae</taxon>
        <taxon>Ligilactobacillus</taxon>
    </lineage>
</organism>
<feature type="transmembrane region" description="Helical" evidence="1">
    <location>
        <begin position="69"/>
        <end position="90"/>
    </location>
</feature>
<accession>A0A837IRV3</accession>
<evidence type="ECO:0000256" key="1">
    <source>
        <dbReference type="SAM" id="Phobius"/>
    </source>
</evidence>
<sequence>MPLKNNSKITPNVDMLFRIESMCTRLRQLLPIMMPTMISATDVGRSLMLKRDRIIGVAKAAMTVIINEISMKSSFLIIFFIVSVYIDFFLKNDRFEKTLISL</sequence>
<name>A0A837IRV3_9LACO</name>
<keyword evidence="1" id="KW-1133">Transmembrane helix</keyword>
<dbReference type="AlphaFoldDB" id="A0A837IRV3"/>
<evidence type="ECO:0000313" key="3">
    <source>
        <dbReference type="Proteomes" id="UP000035618"/>
    </source>
</evidence>